<organism evidence="2 3">
    <name type="scientific">Dictyobacter kobayashii</name>
    <dbReference type="NCBI Taxonomy" id="2014872"/>
    <lineage>
        <taxon>Bacteria</taxon>
        <taxon>Bacillati</taxon>
        <taxon>Chloroflexota</taxon>
        <taxon>Ktedonobacteria</taxon>
        <taxon>Ktedonobacterales</taxon>
        <taxon>Dictyobacteraceae</taxon>
        <taxon>Dictyobacter</taxon>
    </lineage>
</organism>
<reference evidence="3" key="1">
    <citation type="submission" date="2018-12" db="EMBL/GenBank/DDBJ databases">
        <title>Tengunoibacter tsumagoiensis gen. nov., sp. nov., Dictyobacter kobayashii sp. nov., D. alpinus sp. nov., and D. joshuensis sp. nov. and description of Dictyobacteraceae fam. nov. within the order Ktedonobacterales isolated from Tengu-no-mugimeshi.</title>
        <authorList>
            <person name="Wang C.M."/>
            <person name="Zheng Y."/>
            <person name="Sakai Y."/>
            <person name="Toyoda A."/>
            <person name="Minakuchi Y."/>
            <person name="Abe K."/>
            <person name="Yokota A."/>
            <person name="Yabe S."/>
        </authorList>
    </citation>
    <scope>NUCLEOTIDE SEQUENCE [LARGE SCALE GENOMIC DNA]</scope>
    <source>
        <strain evidence="3">Uno11</strain>
    </source>
</reference>
<protein>
    <submittedName>
        <fullName evidence="2">Uncharacterized protein</fullName>
    </submittedName>
</protein>
<keyword evidence="3" id="KW-1185">Reference proteome</keyword>
<dbReference type="AlphaFoldDB" id="A0A402AD45"/>
<evidence type="ECO:0000313" key="2">
    <source>
        <dbReference type="EMBL" id="GCE17008.1"/>
    </source>
</evidence>
<feature type="region of interest" description="Disordered" evidence="1">
    <location>
        <begin position="1"/>
        <end position="26"/>
    </location>
</feature>
<name>A0A402AD45_9CHLR</name>
<feature type="compositionally biased region" description="Basic and acidic residues" evidence="1">
    <location>
        <begin position="1"/>
        <end position="10"/>
    </location>
</feature>
<proteinExistence type="predicted"/>
<dbReference type="EMBL" id="BIFS01000001">
    <property type="protein sequence ID" value="GCE17008.1"/>
    <property type="molecule type" value="Genomic_DNA"/>
</dbReference>
<comment type="caution">
    <text evidence="2">The sequence shown here is derived from an EMBL/GenBank/DDBJ whole genome shotgun (WGS) entry which is preliminary data.</text>
</comment>
<evidence type="ECO:0000256" key="1">
    <source>
        <dbReference type="SAM" id="MobiDB-lite"/>
    </source>
</evidence>
<evidence type="ECO:0000313" key="3">
    <source>
        <dbReference type="Proteomes" id="UP000287188"/>
    </source>
</evidence>
<dbReference type="Proteomes" id="UP000287188">
    <property type="component" value="Unassembled WGS sequence"/>
</dbReference>
<sequence>MAARKTDKPTKTTKNTTPASSGTLSRRVKTIKIAVEDFILDHQSRVEVYSGSPSQNHSLKLCAGTLLR</sequence>
<gene>
    <name evidence="2" type="ORF">KDK_08080</name>
</gene>
<accession>A0A402AD45</accession>
<dbReference type="RefSeq" id="WP_161977083.1">
    <property type="nucleotide sequence ID" value="NZ_BIFS01000001.1"/>
</dbReference>